<keyword evidence="3" id="KW-0677">Repeat</keyword>
<protein>
    <submittedName>
        <fullName evidence="8">Uncharacterized protein</fullName>
    </submittedName>
</protein>
<evidence type="ECO:0000256" key="2">
    <source>
        <dbReference type="ARBA" id="ARBA00022574"/>
    </source>
</evidence>
<comment type="similarity">
    <text evidence="1">Belongs to the WD repeat ESC family.</text>
</comment>
<evidence type="ECO:0000313" key="8">
    <source>
        <dbReference type="EMBL" id="KAF2545918.1"/>
    </source>
</evidence>
<dbReference type="EMBL" id="QGKY02001925">
    <property type="protein sequence ID" value="KAF2545918.1"/>
    <property type="molecule type" value="Genomic_DNA"/>
</dbReference>
<keyword evidence="5" id="KW-0804">Transcription</keyword>
<reference evidence="8" key="1">
    <citation type="submission" date="2019-12" db="EMBL/GenBank/DDBJ databases">
        <title>Genome sequencing and annotation of Brassica cretica.</title>
        <authorList>
            <person name="Studholme D.J."/>
            <person name="Sarris P.F."/>
        </authorList>
    </citation>
    <scope>NUCLEOTIDE SEQUENCE</scope>
    <source>
        <strain evidence="8">PFS-102/07</strain>
        <tissue evidence="8">Leaf</tissue>
    </source>
</reference>
<feature type="repeat" description="WD" evidence="6">
    <location>
        <begin position="120"/>
        <end position="155"/>
    </location>
</feature>
<evidence type="ECO:0000256" key="7">
    <source>
        <dbReference type="SAM" id="SignalP"/>
    </source>
</evidence>
<feature type="repeat" description="WD" evidence="6">
    <location>
        <begin position="253"/>
        <end position="294"/>
    </location>
</feature>
<dbReference type="PROSITE" id="PS50082">
    <property type="entry name" value="WD_REPEATS_2"/>
    <property type="match status" value="3"/>
</dbReference>
<organism evidence="8">
    <name type="scientific">Brassica cretica</name>
    <name type="common">Mustard</name>
    <dbReference type="NCBI Taxonomy" id="69181"/>
    <lineage>
        <taxon>Eukaryota</taxon>
        <taxon>Viridiplantae</taxon>
        <taxon>Streptophyta</taxon>
        <taxon>Embryophyta</taxon>
        <taxon>Tracheophyta</taxon>
        <taxon>Spermatophyta</taxon>
        <taxon>Magnoliopsida</taxon>
        <taxon>eudicotyledons</taxon>
        <taxon>Gunneridae</taxon>
        <taxon>Pentapetalae</taxon>
        <taxon>rosids</taxon>
        <taxon>malvids</taxon>
        <taxon>Brassicales</taxon>
        <taxon>Brassicaceae</taxon>
        <taxon>Brassiceae</taxon>
        <taxon>Brassica</taxon>
    </lineage>
</organism>
<accession>A0A8S9GNT8</accession>
<name>A0A8S9GNT8_BRACR</name>
<feature type="repeat" description="WD" evidence="6">
    <location>
        <begin position="74"/>
        <end position="116"/>
    </location>
</feature>
<dbReference type="InterPro" id="IPR036322">
    <property type="entry name" value="WD40_repeat_dom_sf"/>
</dbReference>
<proteinExistence type="inferred from homology"/>
<dbReference type="PROSITE" id="PS50294">
    <property type="entry name" value="WD_REPEATS_REGION"/>
    <property type="match status" value="1"/>
</dbReference>
<sequence length="795" mass="90242">MIMLFFFILINLYNCLEDGSISSLYAFADEDKEESFNTASWACGVEGNPFVVSGGEKGIIRVIDVNNQKIHKSLVGHGDLVNEIRTQPLKPQLVLSASKDESVRLWNVETGICILIFTGTAGHRYEVVSVDFHPLDEHRFINCGLDTTIKIWSMKASVHTDFVDCNRWVGDFILSKSVENEILLWEPILKENFPEEGTSDVLLKYPIPNCNLCFIKFSCDLFLNYLSIGNQEGKIYVWDLKSCPPVLVTVLSHNESNSLIRQTAMSTDGNTILAASEDGTIWRWDAIDKEQAVTVEAKGRRKGKAQLKGILMAEIVGNSSESVYSDEFPTNPSVGIVSSEKKNVILTNFRRYYDAATRDRSSSENYNSDERGSSRFGHMSIDLAFTWKDVPSKFPIKLVELPVFAASCRTTILNCNRWFGDYILSKSTANEILLWQPQIKDNSLGEDALNILLSYPINHCNHWSIKFSCDLSMNYVSIGNEKGNVYVWDFKSCPPVLVTVGFGITVGWYWNNNNGFKYDTTHTNNNFEAAHNNSSSNRFQLVFDSPPFDMASFDYRDDMHQKQQDRFGHMSIDLAFTWKDVPSKFPIKLVELPVFTASCRTTILNCNRWFGDYILSKSTANEILLWQLQIKDNSLGEDALNILLSYPINHWNEKGNVYVWDFKSCPTVLVTVLSHYQSKSLIRQTAMSTHNSCCLRGRDIMALGREEVFQGNNNNGFKYDTTHTNNNFEAAHNNSSSNRFQLVFDSPPFDMASFDYRDDMHQKQQDSRLVKILSSSASFSLHAPYTADEHNFDAS</sequence>
<dbReference type="AlphaFoldDB" id="A0A8S9GNT8"/>
<evidence type="ECO:0000256" key="1">
    <source>
        <dbReference type="ARBA" id="ARBA00008075"/>
    </source>
</evidence>
<dbReference type="SMART" id="SM00320">
    <property type="entry name" value="WD40"/>
    <property type="match status" value="5"/>
</dbReference>
<dbReference type="InterPro" id="IPR001680">
    <property type="entry name" value="WD40_rpt"/>
</dbReference>
<keyword evidence="4" id="KW-0805">Transcription regulation</keyword>
<evidence type="ECO:0000256" key="6">
    <source>
        <dbReference type="PROSITE-ProRule" id="PRU00221"/>
    </source>
</evidence>
<dbReference type="InterPro" id="IPR019775">
    <property type="entry name" value="WD40_repeat_CS"/>
</dbReference>
<evidence type="ECO:0000256" key="4">
    <source>
        <dbReference type="ARBA" id="ARBA00023015"/>
    </source>
</evidence>
<evidence type="ECO:0000256" key="5">
    <source>
        <dbReference type="ARBA" id="ARBA00023163"/>
    </source>
</evidence>
<keyword evidence="2 6" id="KW-0853">WD repeat</keyword>
<dbReference type="PROSITE" id="PS00678">
    <property type="entry name" value="WD_REPEATS_1"/>
    <property type="match status" value="1"/>
</dbReference>
<gene>
    <name evidence="8" type="ORF">F2Q70_00022800</name>
</gene>
<comment type="caution">
    <text evidence="8">The sequence shown here is derived from an EMBL/GenBank/DDBJ whole genome shotgun (WGS) entry which is preliminary data.</text>
</comment>
<feature type="chain" id="PRO_5035886456" evidence="7">
    <location>
        <begin position="16"/>
        <end position="795"/>
    </location>
</feature>
<keyword evidence="7" id="KW-0732">Signal</keyword>
<dbReference type="InterPro" id="IPR015943">
    <property type="entry name" value="WD40/YVTN_repeat-like_dom_sf"/>
</dbReference>
<dbReference type="Gene3D" id="2.130.10.10">
    <property type="entry name" value="YVTN repeat-like/Quinoprotein amine dehydrogenase"/>
    <property type="match status" value="3"/>
</dbReference>
<feature type="signal peptide" evidence="7">
    <location>
        <begin position="1"/>
        <end position="15"/>
    </location>
</feature>
<dbReference type="InterPro" id="IPR051243">
    <property type="entry name" value="PcG_WD-repeat"/>
</dbReference>
<dbReference type="SUPFAM" id="SSF50978">
    <property type="entry name" value="WD40 repeat-like"/>
    <property type="match status" value="2"/>
</dbReference>
<dbReference type="Pfam" id="PF00400">
    <property type="entry name" value="WD40"/>
    <property type="match status" value="3"/>
</dbReference>
<evidence type="ECO:0000256" key="3">
    <source>
        <dbReference type="ARBA" id="ARBA00022737"/>
    </source>
</evidence>
<dbReference type="PANTHER" id="PTHR10253">
    <property type="entry name" value="POLYCOMB PROTEIN"/>
    <property type="match status" value="1"/>
</dbReference>